<dbReference type="EMBL" id="FNEZ01000004">
    <property type="protein sequence ID" value="SDK13525.1"/>
    <property type="molecule type" value="Genomic_DNA"/>
</dbReference>
<evidence type="ECO:0000259" key="3">
    <source>
        <dbReference type="Pfam" id="PF00512"/>
    </source>
</evidence>
<dbReference type="OrthoDB" id="9124519at2"/>
<dbReference type="InterPro" id="IPR036097">
    <property type="entry name" value="HisK_dim/P_sf"/>
</dbReference>
<feature type="domain" description="Signal transduction histidine kinase dimerisation/phosphoacceptor" evidence="3">
    <location>
        <begin position="150"/>
        <end position="202"/>
    </location>
</feature>
<dbReference type="Gene3D" id="1.10.287.130">
    <property type="match status" value="1"/>
</dbReference>
<dbReference type="CDD" id="cd00082">
    <property type="entry name" value="HisKA"/>
    <property type="match status" value="1"/>
</dbReference>
<dbReference type="EC" id="2.7.13.3" evidence="2"/>
<dbReference type="Gene3D" id="3.30.450.20">
    <property type="entry name" value="PAS domain"/>
    <property type="match status" value="1"/>
</dbReference>
<dbReference type="SUPFAM" id="SSF55785">
    <property type="entry name" value="PYP-like sensor domain (PAS domain)"/>
    <property type="match status" value="1"/>
</dbReference>
<gene>
    <name evidence="4" type="ORF">SAMN04487935_2558</name>
</gene>
<evidence type="ECO:0000256" key="1">
    <source>
        <dbReference type="ARBA" id="ARBA00000085"/>
    </source>
</evidence>
<reference evidence="4 5" key="1">
    <citation type="submission" date="2016-10" db="EMBL/GenBank/DDBJ databases">
        <authorList>
            <person name="de Groot N.N."/>
        </authorList>
    </citation>
    <scope>NUCLEOTIDE SEQUENCE [LARGE SCALE GENOMIC DNA]</scope>
    <source>
        <strain evidence="4 5">CGMCC 1.10076</strain>
    </source>
</reference>
<dbReference type="Proteomes" id="UP000199580">
    <property type="component" value="Unassembled WGS sequence"/>
</dbReference>
<comment type="catalytic activity">
    <reaction evidence="1">
        <text>ATP + protein L-histidine = ADP + protein N-phospho-L-histidine.</text>
        <dbReference type="EC" id="2.7.13.3"/>
    </reaction>
</comment>
<name>A0A1G8ZGK0_9FLAO</name>
<dbReference type="InterPro" id="IPR003661">
    <property type="entry name" value="HisK_dim/P_dom"/>
</dbReference>
<dbReference type="GO" id="GO:0000155">
    <property type="term" value="F:phosphorelay sensor kinase activity"/>
    <property type="evidence" value="ECO:0007669"/>
    <property type="project" value="InterPro"/>
</dbReference>
<dbReference type="SUPFAM" id="SSF47384">
    <property type="entry name" value="Homodimeric domain of signal transducing histidine kinase"/>
    <property type="match status" value="1"/>
</dbReference>
<dbReference type="CDD" id="cd00130">
    <property type="entry name" value="PAS"/>
    <property type="match status" value="1"/>
</dbReference>
<dbReference type="RefSeq" id="WP_139171766.1">
    <property type="nucleotide sequence ID" value="NZ_BKAI01000009.1"/>
</dbReference>
<dbReference type="InterPro" id="IPR000014">
    <property type="entry name" value="PAS"/>
</dbReference>
<keyword evidence="5" id="KW-1185">Reference proteome</keyword>
<dbReference type="InterPro" id="IPR035965">
    <property type="entry name" value="PAS-like_dom_sf"/>
</dbReference>
<evidence type="ECO:0000313" key="4">
    <source>
        <dbReference type="EMBL" id="SDK13525.1"/>
    </source>
</evidence>
<evidence type="ECO:0000313" key="5">
    <source>
        <dbReference type="Proteomes" id="UP000199580"/>
    </source>
</evidence>
<organism evidence="4 5">
    <name type="scientific">Flavobacterium noncentrifugens</name>
    <dbReference type="NCBI Taxonomy" id="1128970"/>
    <lineage>
        <taxon>Bacteria</taxon>
        <taxon>Pseudomonadati</taxon>
        <taxon>Bacteroidota</taxon>
        <taxon>Flavobacteriia</taxon>
        <taxon>Flavobacteriales</taxon>
        <taxon>Flavobacteriaceae</taxon>
        <taxon>Flavobacterium</taxon>
    </lineage>
</organism>
<dbReference type="AlphaFoldDB" id="A0A1G8ZGK0"/>
<accession>A0A1G8ZGK0</accession>
<sequence>MKHFEETKELLNNSVLFYIIATAMDGNYSYVNGNYAKEFSHISTNFVGMPYHITMHPDDRNTCVEVSMKCFNNPGELFPATIRKHDGKDGYVYTQWEYKAMFDDLQNPAGIFCLGYNITKYVAEQQQLQSAQAELEKNSSIINQIIFQQSHLIRAPLSNIIGLTAVLDKTGLDANTSNIIDMIAVSADQLDGVIRSVIDIARD</sequence>
<dbReference type="STRING" id="1128970.SAMN04487935_2558"/>
<evidence type="ECO:0000256" key="2">
    <source>
        <dbReference type="ARBA" id="ARBA00012438"/>
    </source>
</evidence>
<protein>
    <recommendedName>
        <fullName evidence="2">histidine kinase</fullName>
        <ecNumber evidence="2">2.7.13.3</ecNumber>
    </recommendedName>
</protein>
<proteinExistence type="predicted"/>
<dbReference type="Pfam" id="PF00512">
    <property type="entry name" value="HisKA"/>
    <property type="match status" value="1"/>
</dbReference>